<protein>
    <submittedName>
        <fullName evidence="5">Aste57867_10985 protein</fullName>
    </submittedName>
</protein>
<sequence>MSKENVHQNDRLRRCVLISSFDDIAFGFAVAVAQDEILGHVEVCKIDLYAVSQSLSRFVSGKSGYGMSALANTFCKTQILFMMSVAPTKNAAAALPHRTSAPRILRVKLNKATDLAAADYRIPGLLQGKSDPYVVFRVGDQKFKSTCISSTLNPVWGHELFEFTLTEAVMFTQALVVEVYDHDLYKSDDLIGTTVVALAQFELEKDLQEVEWELDVPDEFANQAVHSVLHATVEVLTGVEKEAQVVEAMVEVQAWGVFSKWTRQSMDRTLTPVIPPGFESAMGWVVTLHPFHGPEVDDDVDMDGWLYAHSMAGPWYKTSKNHLTAVYRKREWTRSFTKVRAVATQTKKEDATIEAILQRYGMTSRRESNQGGGIGGE</sequence>
<keyword evidence="6" id="KW-1185">Reference proteome</keyword>
<gene>
    <name evidence="5" type="primary">Aste57867_10985</name>
    <name evidence="4" type="ORF">As57867_010944</name>
    <name evidence="5" type="ORF">ASTE57867_10985</name>
</gene>
<name>A0A485KSG4_9STRA</name>
<evidence type="ECO:0000256" key="1">
    <source>
        <dbReference type="ARBA" id="ARBA00022723"/>
    </source>
</evidence>
<dbReference type="Gene3D" id="2.60.40.150">
    <property type="entry name" value="C2 domain"/>
    <property type="match status" value="1"/>
</dbReference>
<evidence type="ECO:0000313" key="4">
    <source>
        <dbReference type="EMBL" id="KAF0698383.1"/>
    </source>
</evidence>
<dbReference type="PANTHER" id="PTHR45911">
    <property type="entry name" value="C2 DOMAIN-CONTAINING PROTEIN"/>
    <property type="match status" value="1"/>
</dbReference>
<dbReference type="SUPFAM" id="SSF49562">
    <property type="entry name" value="C2 domain (Calcium/lipid-binding domain, CaLB)"/>
    <property type="match status" value="1"/>
</dbReference>
<evidence type="ECO:0000313" key="5">
    <source>
        <dbReference type="EMBL" id="VFT87853.1"/>
    </source>
</evidence>
<keyword evidence="1" id="KW-0479">Metal-binding</keyword>
<dbReference type="InterPro" id="IPR035892">
    <property type="entry name" value="C2_domain_sf"/>
</dbReference>
<feature type="domain" description="C2" evidence="3">
    <location>
        <begin position="86"/>
        <end position="213"/>
    </location>
</feature>
<reference evidence="4" key="2">
    <citation type="submission" date="2019-06" db="EMBL/GenBank/DDBJ databases">
        <title>Genomics analysis of Aphanomyces spp. identifies a new class of oomycete effector associated with host adaptation.</title>
        <authorList>
            <person name="Gaulin E."/>
        </authorList>
    </citation>
    <scope>NUCLEOTIDE SEQUENCE</scope>
    <source>
        <strain evidence="4">CBS 578.67</strain>
    </source>
</reference>
<dbReference type="GO" id="GO:0046872">
    <property type="term" value="F:metal ion binding"/>
    <property type="evidence" value="ECO:0007669"/>
    <property type="project" value="UniProtKB-KW"/>
</dbReference>
<dbReference type="InterPro" id="IPR000008">
    <property type="entry name" value="C2_dom"/>
</dbReference>
<proteinExistence type="predicted"/>
<dbReference type="AlphaFoldDB" id="A0A485KSG4"/>
<keyword evidence="2" id="KW-0106">Calcium</keyword>
<dbReference type="OrthoDB" id="270970at2759"/>
<dbReference type="Pfam" id="PF00168">
    <property type="entry name" value="C2"/>
    <property type="match status" value="1"/>
</dbReference>
<dbReference type="Proteomes" id="UP000332933">
    <property type="component" value="Unassembled WGS sequence"/>
</dbReference>
<dbReference type="PANTHER" id="PTHR45911:SF7">
    <property type="entry name" value="C2 DOMAIN-CONTAINING PROTEIN"/>
    <property type="match status" value="1"/>
</dbReference>
<reference evidence="5 6" key="1">
    <citation type="submission" date="2019-03" db="EMBL/GenBank/DDBJ databases">
        <authorList>
            <person name="Gaulin E."/>
            <person name="Dumas B."/>
        </authorList>
    </citation>
    <scope>NUCLEOTIDE SEQUENCE [LARGE SCALE GENOMIC DNA]</scope>
    <source>
        <strain evidence="5">CBS 568.67</strain>
    </source>
</reference>
<dbReference type="PROSITE" id="PS50004">
    <property type="entry name" value="C2"/>
    <property type="match status" value="1"/>
</dbReference>
<evidence type="ECO:0000256" key="2">
    <source>
        <dbReference type="ARBA" id="ARBA00022837"/>
    </source>
</evidence>
<evidence type="ECO:0000313" key="6">
    <source>
        <dbReference type="Proteomes" id="UP000332933"/>
    </source>
</evidence>
<dbReference type="EMBL" id="VJMH01005243">
    <property type="protein sequence ID" value="KAF0698383.1"/>
    <property type="molecule type" value="Genomic_DNA"/>
</dbReference>
<dbReference type="EMBL" id="CAADRA010005264">
    <property type="protein sequence ID" value="VFT87853.1"/>
    <property type="molecule type" value="Genomic_DNA"/>
</dbReference>
<organism evidence="5 6">
    <name type="scientific">Aphanomyces stellatus</name>
    <dbReference type="NCBI Taxonomy" id="120398"/>
    <lineage>
        <taxon>Eukaryota</taxon>
        <taxon>Sar</taxon>
        <taxon>Stramenopiles</taxon>
        <taxon>Oomycota</taxon>
        <taxon>Saprolegniomycetes</taxon>
        <taxon>Saprolegniales</taxon>
        <taxon>Verrucalvaceae</taxon>
        <taxon>Aphanomyces</taxon>
    </lineage>
</organism>
<dbReference type="SMART" id="SM00239">
    <property type="entry name" value="C2"/>
    <property type="match status" value="1"/>
</dbReference>
<evidence type="ECO:0000259" key="3">
    <source>
        <dbReference type="PROSITE" id="PS50004"/>
    </source>
</evidence>
<accession>A0A485KSG4</accession>